<dbReference type="InterPro" id="IPR027417">
    <property type="entry name" value="P-loop_NTPase"/>
</dbReference>
<feature type="domain" description="PAS" evidence="7">
    <location>
        <begin position="28"/>
        <end position="73"/>
    </location>
</feature>
<feature type="domain" description="Sigma-54 factor interaction" evidence="6">
    <location>
        <begin position="171"/>
        <end position="399"/>
    </location>
</feature>
<dbReference type="GO" id="GO:0005524">
    <property type="term" value="F:ATP binding"/>
    <property type="evidence" value="ECO:0007669"/>
    <property type="project" value="UniProtKB-KW"/>
</dbReference>
<dbReference type="PROSITE" id="PS00675">
    <property type="entry name" value="SIGMA54_INTERACT_1"/>
    <property type="match status" value="1"/>
</dbReference>
<sequence>MIGENQKLIDLEEELLKLKLKISEYEKKNILLENILEQIDEAIYAYDKAGRLIYMNSVSEKIEGQKRDMLIGKKETEIWGTNLALTLLQDKNTIENERMYYTISNGKRVHIMHSMYPYFDNNEIKGCFSITKDVTQIDDMLLNIYELQQQLRTSKKTDIPINGTRFSLNDIIGESQIMKKCVESAYKVSKHKSNILIYGETGTGKELFAQGIHNAASNHKEPFIAINCSAIPSNLLESLLFGTIKGSFTGALETKGLFEQAGEGTLFLDEVNSMPIDMQPKLLRVLQEKRYRRIGDTKDKNVRCRVISSTNIDPAEAISLGQIRQDLYYRIATVTITIPPLRERKSDIYLLIYHFVDKYNKIFNTKFESIDNRLIESCNNYNWPGNVRELEHMIESALNLSESYEETLSLDLFPVLINNEDIHNQHQVSKVDCFRGIKKIDLNKELNNYEMELIKNALVDNKGNMAATARQLSIHRSVLYNKLKKLDMNLNKLTEYVLK</sequence>
<evidence type="ECO:0000313" key="9">
    <source>
        <dbReference type="Proteomes" id="UP000076603"/>
    </source>
</evidence>
<dbReference type="InterPro" id="IPR058031">
    <property type="entry name" value="AAA_lid_NorR"/>
</dbReference>
<dbReference type="PATRIC" id="fig|1121326.3.peg.1580"/>
<evidence type="ECO:0000256" key="3">
    <source>
        <dbReference type="ARBA" id="ARBA00023015"/>
    </source>
</evidence>
<dbReference type="InterPro" id="IPR002078">
    <property type="entry name" value="Sigma_54_int"/>
</dbReference>
<dbReference type="PANTHER" id="PTHR32071:SF74">
    <property type="entry name" value="TRANSCRIPTIONAL ACTIVATOR ROCR"/>
    <property type="match status" value="1"/>
</dbReference>
<dbReference type="AlphaFoldDB" id="A0A162SSB3"/>
<gene>
    <name evidence="8" type="primary">rocR_1</name>
    <name evidence="8" type="ORF">CLMAG_16100</name>
</gene>
<dbReference type="CDD" id="cd00009">
    <property type="entry name" value="AAA"/>
    <property type="match status" value="1"/>
</dbReference>
<dbReference type="InterPro" id="IPR003593">
    <property type="entry name" value="AAA+_ATPase"/>
</dbReference>
<dbReference type="PANTHER" id="PTHR32071">
    <property type="entry name" value="TRANSCRIPTIONAL REGULATORY PROTEIN"/>
    <property type="match status" value="1"/>
</dbReference>
<keyword evidence="5" id="KW-0175">Coiled coil</keyword>
<dbReference type="GO" id="GO:0043565">
    <property type="term" value="F:sequence-specific DNA binding"/>
    <property type="evidence" value="ECO:0007669"/>
    <property type="project" value="InterPro"/>
</dbReference>
<dbReference type="RefSeq" id="WP_066620563.1">
    <property type="nucleotide sequence ID" value="NZ_FQXL01000022.1"/>
</dbReference>
<dbReference type="Gene3D" id="3.40.50.300">
    <property type="entry name" value="P-loop containing nucleotide triphosphate hydrolases"/>
    <property type="match status" value="1"/>
</dbReference>
<evidence type="ECO:0000256" key="5">
    <source>
        <dbReference type="SAM" id="Coils"/>
    </source>
</evidence>
<dbReference type="GO" id="GO:0006355">
    <property type="term" value="P:regulation of DNA-templated transcription"/>
    <property type="evidence" value="ECO:0007669"/>
    <property type="project" value="InterPro"/>
</dbReference>
<keyword evidence="2" id="KW-0067">ATP-binding</keyword>
<dbReference type="SMART" id="SM00382">
    <property type="entry name" value="AAA"/>
    <property type="match status" value="1"/>
</dbReference>
<feature type="coiled-coil region" evidence="5">
    <location>
        <begin position="1"/>
        <end position="42"/>
    </location>
</feature>
<accession>A0A162SSB3</accession>
<dbReference type="InterPro" id="IPR025662">
    <property type="entry name" value="Sigma_54_int_dom_ATP-bd_1"/>
</dbReference>
<organism evidence="8 9">
    <name type="scientific">Clostridium magnum DSM 2767</name>
    <dbReference type="NCBI Taxonomy" id="1121326"/>
    <lineage>
        <taxon>Bacteria</taxon>
        <taxon>Bacillati</taxon>
        <taxon>Bacillota</taxon>
        <taxon>Clostridia</taxon>
        <taxon>Eubacteriales</taxon>
        <taxon>Clostridiaceae</taxon>
        <taxon>Clostridium</taxon>
    </lineage>
</organism>
<dbReference type="InterPro" id="IPR009057">
    <property type="entry name" value="Homeodomain-like_sf"/>
</dbReference>
<dbReference type="Pfam" id="PF02954">
    <property type="entry name" value="HTH_8"/>
    <property type="match status" value="1"/>
</dbReference>
<evidence type="ECO:0000256" key="1">
    <source>
        <dbReference type="ARBA" id="ARBA00022741"/>
    </source>
</evidence>
<dbReference type="PRINTS" id="PR01590">
    <property type="entry name" value="HTHFIS"/>
</dbReference>
<dbReference type="SUPFAM" id="SSF52540">
    <property type="entry name" value="P-loop containing nucleoside triphosphate hydrolases"/>
    <property type="match status" value="1"/>
</dbReference>
<evidence type="ECO:0000313" key="8">
    <source>
        <dbReference type="EMBL" id="KZL91804.1"/>
    </source>
</evidence>
<dbReference type="InterPro" id="IPR000014">
    <property type="entry name" value="PAS"/>
</dbReference>
<proteinExistence type="predicted"/>
<dbReference type="PROSITE" id="PS50112">
    <property type="entry name" value="PAS"/>
    <property type="match status" value="1"/>
</dbReference>
<keyword evidence="4" id="KW-0804">Transcription</keyword>
<evidence type="ECO:0000256" key="2">
    <source>
        <dbReference type="ARBA" id="ARBA00022840"/>
    </source>
</evidence>
<keyword evidence="3" id="KW-0805">Transcription regulation</keyword>
<dbReference type="Pfam" id="PF00158">
    <property type="entry name" value="Sigma54_activat"/>
    <property type="match status" value="1"/>
</dbReference>
<dbReference type="InterPro" id="IPR025944">
    <property type="entry name" value="Sigma_54_int_dom_CS"/>
</dbReference>
<dbReference type="EMBL" id="LWAE01000002">
    <property type="protein sequence ID" value="KZL91804.1"/>
    <property type="molecule type" value="Genomic_DNA"/>
</dbReference>
<dbReference type="Gene3D" id="1.10.8.60">
    <property type="match status" value="1"/>
</dbReference>
<dbReference type="STRING" id="1121326.CLMAG_16100"/>
<dbReference type="PROSITE" id="PS00688">
    <property type="entry name" value="SIGMA54_INTERACT_3"/>
    <property type="match status" value="1"/>
</dbReference>
<comment type="caution">
    <text evidence="8">The sequence shown here is derived from an EMBL/GenBank/DDBJ whole genome shotgun (WGS) entry which is preliminary data.</text>
</comment>
<evidence type="ECO:0000256" key="4">
    <source>
        <dbReference type="ARBA" id="ARBA00023163"/>
    </source>
</evidence>
<dbReference type="NCBIfam" id="TIGR00229">
    <property type="entry name" value="sensory_box"/>
    <property type="match status" value="1"/>
</dbReference>
<dbReference type="SUPFAM" id="SSF46689">
    <property type="entry name" value="Homeodomain-like"/>
    <property type="match status" value="1"/>
</dbReference>
<dbReference type="FunFam" id="3.40.50.300:FF:000006">
    <property type="entry name" value="DNA-binding transcriptional regulator NtrC"/>
    <property type="match status" value="1"/>
</dbReference>
<dbReference type="Gene3D" id="1.10.10.60">
    <property type="entry name" value="Homeodomain-like"/>
    <property type="match status" value="1"/>
</dbReference>
<keyword evidence="1" id="KW-0547">Nucleotide-binding</keyword>
<dbReference type="InterPro" id="IPR035965">
    <property type="entry name" value="PAS-like_dom_sf"/>
</dbReference>
<dbReference type="Pfam" id="PF25601">
    <property type="entry name" value="AAA_lid_14"/>
    <property type="match status" value="1"/>
</dbReference>
<dbReference type="Gene3D" id="3.30.450.20">
    <property type="entry name" value="PAS domain"/>
    <property type="match status" value="1"/>
</dbReference>
<dbReference type="Proteomes" id="UP000076603">
    <property type="component" value="Unassembled WGS sequence"/>
</dbReference>
<evidence type="ECO:0000259" key="7">
    <source>
        <dbReference type="PROSITE" id="PS50112"/>
    </source>
</evidence>
<evidence type="ECO:0000259" key="6">
    <source>
        <dbReference type="PROSITE" id="PS50045"/>
    </source>
</evidence>
<protein>
    <submittedName>
        <fullName evidence="8">Arginine utilization regulatory protein RocR</fullName>
    </submittedName>
</protein>
<dbReference type="PROSITE" id="PS50045">
    <property type="entry name" value="SIGMA54_INTERACT_4"/>
    <property type="match status" value="1"/>
</dbReference>
<reference evidence="8 9" key="1">
    <citation type="submission" date="2016-04" db="EMBL/GenBank/DDBJ databases">
        <title>Genome sequence of Clostridium magnum DSM 2767.</title>
        <authorList>
            <person name="Poehlein A."/>
            <person name="Uhlig R."/>
            <person name="Fischer R."/>
            <person name="Bahl H."/>
            <person name="Daniel R."/>
        </authorList>
    </citation>
    <scope>NUCLEOTIDE SEQUENCE [LARGE SCALE GENOMIC DNA]</scope>
    <source>
        <strain evidence="8 9">DSM 2767</strain>
    </source>
</reference>
<name>A0A162SSB3_9CLOT</name>
<keyword evidence="9" id="KW-1185">Reference proteome</keyword>
<dbReference type="SUPFAM" id="SSF55785">
    <property type="entry name" value="PYP-like sensor domain (PAS domain)"/>
    <property type="match status" value="1"/>
</dbReference>
<dbReference type="InterPro" id="IPR002197">
    <property type="entry name" value="HTH_Fis"/>
</dbReference>
<dbReference type="Pfam" id="PF13426">
    <property type="entry name" value="PAS_9"/>
    <property type="match status" value="1"/>
</dbReference>
<dbReference type="OrthoDB" id="9803970at2"/>